<comment type="caution">
    <text evidence="9">The sequence shown here is derived from an EMBL/GenBank/DDBJ whole genome shotgun (WGS) entry which is preliminary data.</text>
</comment>
<dbReference type="InterPro" id="IPR044210">
    <property type="entry name" value="Tfc3-like"/>
</dbReference>
<dbReference type="InterPro" id="IPR035625">
    <property type="entry name" value="Tfc3-like_eWH"/>
</dbReference>
<dbReference type="EMBL" id="BMAV01024619">
    <property type="protein sequence ID" value="GFS34681.1"/>
    <property type="molecule type" value="Genomic_DNA"/>
</dbReference>
<evidence type="ECO:0000256" key="4">
    <source>
        <dbReference type="ARBA" id="ARBA00023163"/>
    </source>
</evidence>
<dbReference type="OrthoDB" id="68020at2759"/>
<evidence type="ECO:0000313" key="9">
    <source>
        <dbReference type="EMBL" id="GFS34681.1"/>
    </source>
</evidence>
<dbReference type="GO" id="GO:0000127">
    <property type="term" value="C:transcription factor TFIIIC complex"/>
    <property type="evidence" value="ECO:0007669"/>
    <property type="project" value="InterPro"/>
</dbReference>
<keyword evidence="4" id="KW-0804">Transcription</keyword>
<keyword evidence="10" id="KW-1185">Reference proteome</keyword>
<accession>A0A8X6I807</accession>
<dbReference type="GO" id="GO:0003677">
    <property type="term" value="F:DNA binding"/>
    <property type="evidence" value="ECO:0007669"/>
    <property type="project" value="UniProtKB-KW"/>
</dbReference>
<feature type="domain" description="GTF3C1 extended winged-helix" evidence="8">
    <location>
        <begin position="568"/>
        <end position="670"/>
    </location>
</feature>
<dbReference type="InterPro" id="IPR007309">
    <property type="entry name" value="TFIIIC_Bblock-bd"/>
</dbReference>
<organism evidence="9 10">
    <name type="scientific">Trichonephila inaurata madagascariensis</name>
    <dbReference type="NCBI Taxonomy" id="2747483"/>
    <lineage>
        <taxon>Eukaryota</taxon>
        <taxon>Metazoa</taxon>
        <taxon>Ecdysozoa</taxon>
        <taxon>Arthropoda</taxon>
        <taxon>Chelicerata</taxon>
        <taxon>Arachnida</taxon>
        <taxon>Araneae</taxon>
        <taxon>Araneomorphae</taxon>
        <taxon>Entelegynae</taxon>
        <taxon>Araneoidea</taxon>
        <taxon>Nephilidae</taxon>
        <taxon>Trichonephila</taxon>
        <taxon>Trichonephila inaurata</taxon>
    </lineage>
</organism>
<proteinExistence type="predicted"/>
<dbReference type="CDD" id="cd16169">
    <property type="entry name" value="Tau138_eWH"/>
    <property type="match status" value="1"/>
</dbReference>
<evidence type="ECO:0000313" key="10">
    <source>
        <dbReference type="Proteomes" id="UP000886998"/>
    </source>
</evidence>
<comment type="subcellular location">
    <subcellularLocation>
        <location evidence="1">Nucleus</location>
    </subcellularLocation>
</comment>
<reference evidence="9" key="1">
    <citation type="submission" date="2020-08" db="EMBL/GenBank/DDBJ databases">
        <title>Multicomponent nature underlies the extraordinary mechanical properties of spider dragline silk.</title>
        <authorList>
            <person name="Kono N."/>
            <person name="Nakamura H."/>
            <person name="Mori M."/>
            <person name="Yoshida Y."/>
            <person name="Ohtoshi R."/>
            <person name="Malay A.D."/>
            <person name="Moran D.A.P."/>
            <person name="Tomita M."/>
            <person name="Numata K."/>
            <person name="Arakawa K."/>
        </authorList>
    </citation>
    <scope>NUCLEOTIDE SEQUENCE</scope>
</reference>
<feature type="region of interest" description="Disordered" evidence="6">
    <location>
        <begin position="712"/>
        <end position="734"/>
    </location>
</feature>
<keyword evidence="5" id="KW-0539">Nucleus</keyword>
<dbReference type="Proteomes" id="UP000886998">
    <property type="component" value="Unassembled WGS sequence"/>
</dbReference>
<dbReference type="GO" id="GO:0042791">
    <property type="term" value="P:5S class rRNA transcription by RNA polymerase III"/>
    <property type="evidence" value="ECO:0007669"/>
    <property type="project" value="TreeGrafter"/>
</dbReference>
<evidence type="ECO:0000259" key="7">
    <source>
        <dbReference type="Pfam" id="PF04182"/>
    </source>
</evidence>
<sequence>MSTTHDFMSSLLDEIALEGLDGITLEMLWQRLKDRPNFPITVDEQSKEFFWDKAAKHKDIEIYELPKPRKFEPIYNRYNHVDPELDVVVESAEKLYDPYYPIASVKDGDVRGSCATYNSRRCITSEIRCDNVLFMPLSQAVEKWGDALVLVASPKVRLLSLIGTETNPLIDLSQEAYCLLERIGRSRYLGEVTQGEGGLLALKAGFCKQLHYYRKKLTVKGLITKQNHYMKNKKGTTCTGSLFHLTRFYVQRRTKMATWMKRLCDILKDKPLNREACRVLKEEMHIPDRTFKKLFYRPFQKWVKLITLTCKEFYPNGTTKDWYSVLGHEKIIKVVQLLRHCDDVDMDEKDEEGNDDKGVLPLNVHFDPSRVYSSEPLVYQLFCHIKDAGPEGISAADLGRTVTLPRLDVRSVLSLLSKKGHIITVLQDRGRQKVKKYIAKMYANQNKDYSSLKEQDVIITKEVISINGETVEQNSVKRKDVDIDEDDINTPASKRIKGNEIVEKPVDDDKVVQNGNRSVEVESNYQNIVSQVLELQNKSHFTGKAPKLVNFVENPNVPPAYSHTSSQVTYRKLKRSNIILDHLKKEHFSTISDLQKHITEKEKEENYSFKLDKKSTARLVYSLYNSKKLKIFKAVLKLEDEQIEIEFICDNDVQSDDTQIQVAIEQAKFKYFGVSKESNKKGNAELKPEATSQQLTGKPACIPVKNAATKEKSLKKAPSSQQPPTDTAHKNPRMTPKFIRAKVLHTFLYYMVYKHKGNPGNSDEQRIYHESVSWKRFVPPLPDYGKEGWCFLTDIYSCMPLSLFIKIINFRQGIPNLNHYTENEEKSHYLIKFLPQNLRNSLLNNRKYLFSTNDVIKILCYMGLVSIGPQVGKQKDQIFLYVHKRASIKDTTISPTGYLHISTDINYEVKSYVFEHEEDVETFWVDLESIAFHTSLGKYSSAVGKTISITEASFKPELVGAIKNKGFDEIVDVGTIPGDGLGAGGFDSVLFLHCRRNWQAAVNTKSTETTRKGNKRQNQNTALVSIQNLLKNTETANSDCRTRLHRLTKNALLTQKEQKSDTQKPTTKKVASKPIQPVGRKTTRLRTVQLRPNKKRAPYYDEKDKDAMRKMDKARCSWSSQEDSYLLLCKVASSFLDPLYCKNLVVPYTVVRDLLHKQVPEISANKSSRACQRRVRYMMLNSTTINNVNVFLGEALQDTELVREFNKPKPPKSNEEAWREMFTAVMNRLLEKFTMPASDRCKNITIPNNLKELYDNFVLECYEKVSGQDKPLYQEPKCVDDIKKFVLTSLVLSALAIVHDGTKWSYLLHKLYQSFPENAVMSVVNFLREESIVAIKRKTHRIDLQRSLQSTGPYKFSVTYSNAMITKFPVKIFKESEDLLHNLKSVKPGTYVEVKGDVPPGYAAAVISLMQMGQLSLHTQIPSQIILFDSSLSQEARTNIVERMINTLSDKESVELSRLLNGRNTLSKSPNKENVTNDKSSAVEDVEMLDSEGMPSIMNSSQMSEVQRYASASRFALYLLRQEMSQPPIERVQHSQDYIVLNSCQVYCHLKSHNGFDLPLNPIDVIHKEFDEQKIEDFTHISKDKMKLTKDQVMKISHLLTSFIPSEVFDSNQNYLNHVEIMYQHYSSETQLEAKYIFSFIYESGIIGVTEEEIWQKFKSLTGKLTLFEHLNIFQETNLVIRAGVNSFTYVCGCFAKDWVLTSCPLSDLSLKKGRKKRKLSYKADDVSDNPNILVLPFCKKDFENDNVQATEVGSISSDTQDDCSFCIDETENNLCSQDDQTLSSSSKNCSLLSNTNKMHFIPRTWRNPDGSLNKPVFFNLLSTILSHIISLPGVSSTQVCEQFALVLPPVQILELIEILEKACCIYKYYSKPLKRTSLFSPPGIVKITTNVQPGDTEHLEPFPDAICKMADFRNTMK</sequence>
<gene>
    <name evidence="9" type="primary">Gtf3c1</name>
    <name evidence="9" type="ORF">TNIN_168121</name>
</gene>
<dbReference type="PANTHER" id="PTHR15180:SF1">
    <property type="entry name" value="GENERAL TRANSCRIPTION FACTOR 3C POLYPEPTIDE 1"/>
    <property type="match status" value="1"/>
</dbReference>
<dbReference type="InterPro" id="IPR056467">
    <property type="entry name" value="eWH_GTF3C1"/>
</dbReference>
<name>A0A8X6I807_9ARAC</name>
<dbReference type="GO" id="GO:0006384">
    <property type="term" value="P:transcription initiation at RNA polymerase III promoter"/>
    <property type="evidence" value="ECO:0007669"/>
    <property type="project" value="InterPro"/>
</dbReference>
<feature type="domain" description="B-block binding subunit of TFIIIC" evidence="7">
    <location>
        <begin position="174"/>
        <end position="250"/>
    </location>
</feature>
<evidence type="ECO:0000256" key="5">
    <source>
        <dbReference type="ARBA" id="ARBA00023242"/>
    </source>
</evidence>
<feature type="region of interest" description="Disordered" evidence="6">
    <location>
        <begin position="1051"/>
        <end position="1075"/>
    </location>
</feature>
<dbReference type="GO" id="GO:0005634">
    <property type="term" value="C:nucleus"/>
    <property type="evidence" value="ECO:0007669"/>
    <property type="project" value="UniProtKB-SubCell"/>
</dbReference>
<evidence type="ECO:0000256" key="1">
    <source>
        <dbReference type="ARBA" id="ARBA00004123"/>
    </source>
</evidence>
<evidence type="ECO:0000256" key="6">
    <source>
        <dbReference type="SAM" id="MobiDB-lite"/>
    </source>
</evidence>
<evidence type="ECO:0000259" key="8">
    <source>
        <dbReference type="Pfam" id="PF24101"/>
    </source>
</evidence>
<evidence type="ECO:0000256" key="2">
    <source>
        <dbReference type="ARBA" id="ARBA00022553"/>
    </source>
</evidence>
<dbReference type="Pfam" id="PF04182">
    <property type="entry name" value="B-block_TFIIIC"/>
    <property type="match status" value="1"/>
</dbReference>
<dbReference type="PANTHER" id="PTHR15180">
    <property type="entry name" value="GENERAL TRANSCRIPTION FACTOR 3C POLYPEPTIDE 1"/>
    <property type="match status" value="1"/>
</dbReference>
<evidence type="ECO:0000256" key="3">
    <source>
        <dbReference type="ARBA" id="ARBA00023125"/>
    </source>
</evidence>
<dbReference type="Pfam" id="PF24101">
    <property type="entry name" value="WHD_GTF3C1"/>
    <property type="match status" value="1"/>
</dbReference>
<keyword evidence="3" id="KW-0238">DNA-binding</keyword>
<protein>
    <submittedName>
        <fullName evidence="9">General transcription factor 3C polypeptide 1</fullName>
    </submittedName>
</protein>
<keyword evidence="2" id="KW-0597">Phosphoprotein</keyword>